<feature type="transmembrane region" description="Helical" evidence="5">
    <location>
        <begin position="230"/>
        <end position="251"/>
    </location>
</feature>
<evidence type="ECO:0000256" key="3">
    <source>
        <dbReference type="ARBA" id="ARBA00022989"/>
    </source>
</evidence>
<evidence type="ECO:0000256" key="5">
    <source>
        <dbReference type="SAM" id="Phobius"/>
    </source>
</evidence>
<reference evidence="6 7" key="1">
    <citation type="submission" date="2023-04" db="EMBL/GenBank/DDBJ databases">
        <title>Funneling lignin-derived compounds into biodiesel using alkali-halophilic Citricoccus sp. P2.</title>
        <authorList>
            <person name="Luo C.-B."/>
        </authorList>
    </citation>
    <scope>NUCLEOTIDE SEQUENCE [LARGE SCALE GENOMIC DNA]</scope>
    <source>
        <strain evidence="6 7">P2</strain>
    </source>
</reference>
<proteinExistence type="predicted"/>
<keyword evidence="4 5" id="KW-0472">Membrane</keyword>
<dbReference type="PANTHER" id="PTHR40761">
    <property type="entry name" value="CONSERVED INTEGRAL MEMBRANE ALANINE VALINE AND LEUCINE RICH PROTEIN-RELATED"/>
    <property type="match status" value="1"/>
</dbReference>
<sequence>MIIWAVVAALLGAVCLAVGSERQSSGVRKYAGVTVLRPLDYFKLVRQGRWLVGGLLLLLGIALNVYALATAPLTVVQPIGAVAVVITTVLHARIAALKLNRSTIIAIACCVGGSAGFVALAIVATRENHRPLMDQENLTNWIAIAVIFVFAITAAILRSHPSAFLYIMGAGVLFAFVAVSTRLAILHVLDRDAGGFMGIPWLQLAVLVTAALLGSYFVQRAHQHGPPDLVVAGLTVVDPLVAVVIGIFVLGELQDGVSLFVLAGMVVAAAVASGGVLVLARDHPDVIKRKVEWDQAAQPESPKQTAP</sequence>
<evidence type="ECO:0000256" key="2">
    <source>
        <dbReference type="ARBA" id="ARBA00022692"/>
    </source>
</evidence>
<dbReference type="PANTHER" id="PTHR40761:SF1">
    <property type="entry name" value="CONSERVED INTEGRAL MEMBRANE ALANINE VALINE AND LEUCINE RICH PROTEIN-RELATED"/>
    <property type="match status" value="1"/>
</dbReference>
<feature type="transmembrane region" description="Helical" evidence="5">
    <location>
        <begin position="257"/>
        <end position="280"/>
    </location>
</feature>
<evidence type="ECO:0000256" key="4">
    <source>
        <dbReference type="ARBA" id="ARBA00023136"/>
    </source>
</evidence>
<dbReference type="Proteomes" id="UP001219037">
    <property type="component" value="Chromosome"/>
</dbReference>
<dbReference type="RefSeq" id="WP_278159197.1">
    <property type="nucleotide sequence ID" value="NZ_CP121252.1"/>
</dbReference>
<organism evidence="6 7">
    <name type="scientific">Citricoccus muralis</name>
    <dbReference type="NCBI Taxonomy" id="169134"/>
    <lineage>
        <taxon>Bacteria</taxon>
        <taxon>Bacillati</taxon>
        <taxon>Actinomycetota</taxon>
        <taxon>Actinomycetes</taxon>
        <taxon>Micrococcales</taxon>
        <taxon>Micrococcaceae</taxon>
        <taxon>Citricoccus</taxon>
    </lineage>
</organism>
<accession>A0ABY8HA89</accession>
<keyword evidence="7" id="KW-1185">Reference proteome</keyword>
<evidence type="ECO:0000313" key="6">
    <source>
        <dbReference type="EMBL" id="WFP17578.1"/>
    </source>
</evidence>
<dbReference type="SUPFAM" id="SSF103481">
    <property type="entry name" value="Multidrug resistance efflux transporter EmrE"/>
    <property type="match status" value="1"/>
</dbReference>
<dbReference type="Pfam" id="PF05653">
    <property type="entry name" value="Mg_trans_NIPA"/>
    <property type="match status" value="1"/>
</dbReference>
<evidence type="ECO:0000313" key="7">
    <source>
        <dbReference type="Proteomes" id="UP001219037"/>
    </source>
</evidence>
<name>A0ABY8HA89_9MICC</name>
<dbReference type="EMBL" id="CP121252">
    <property type="protein sequence ID" value="WFP17578.1"/>
    <property type="molecule type" value="Genomic_DNA"/>
</dbReference>
<feature type="transmembrane region" description="Helical" evidence="5">
    <location>
        <begin position="51"/>
        <end position="69"/>
    </location>
</feature>
<feature type="transmembrane region" description="Helical" evidence="5">
    <location>
        <begin position="138"/>
        <end position="157"/>
    </location>
</feature>
<dbReference type="InterPro" id="IPR037185">
    <property type="entry name" value="EmrE-like"/>
</dbReference>
<dbReference type="InterPro" id="IPR008521">
    <property type="entry name" value="Mg_trans_NIPA"/>
</dbReference>
<comment type="subcellular location">
    <subcellularLocation>
        <location evidence="1">Membrane</location>
        <topology evidence="1">Multi-pass membrane protein</topology>
    </subcellularLocation>
</comment>
<evidence type="ECO:0000256" key="1">
    <source>
        <dbReference type="ARBA" id="ARBA00004141"/>
    </source>
</evidence>
<feature type="transmembrane region" description="Helical" evidence="5">
    <location>
        <begin position="164"/>
        <end position="189"/>
    </location>
</feature>
<feature type="transmembrane region" description="Helical" evidence="5">
    <location>
        <begin position="75"/>
        <end position="92"/>
    </location>
</feature>
<protein>
    <submittedName>
        <fullName evidence="6">DMT family transporter</fullName>
    </submittedName>
</protein>
<keyword evidence="2 5" id="KW-0812">Transmembrane</keyword>
<gene>
    <name evidence="6" type="ORF">P8192_05600</name>
</gene>
<feature type="transmembrane region" description="Helical" evidence="5">
    <location>
        <begin position="201"/>
        <end position="218"/>
    </location>
</feature>
<feature type="transmembrane region" description="Helical" evidence="5">
    <location>
        <begin position="104"/>
        <end position="126"/>
    </location>
</feature>
<keyword evidence="3 5" id="KW-1133">Transmembrane helix</keyword>